<name>U7DE77_9BACT</name>
<gene>
    <name evidence="1" type="ORF">CALK_0011</name>
</gene>
<reference evidence="1 2" key="1">
    <citation type="journal article" date="2013" name="Environ. Microbiol.">
        <title>Genome analysis of Chitinivibrio alkaliphilus gen. nov., sp. nov., a novel extremely haloalkaliphilic anaerobic chitinolytic bacterium from the candidate phylum Termite Group 3.</title>
        <authorList>
            <person name="Sorokin D.Y."/>
            <person name="Gumerov V.M."/>
            <person name="Rakitin A.L."/>
            <person name="Beletsky A.V."/>
            <person name="Damste J.S."/>
            <person name="Muyzer G."/>
            <person name="Mardanov A.V."/>
            <person name="Ravin N.V."/>
        </authorList>
    </citation>
    <scope>NUCLEOTIDE SEQUENCE [LARGE SCALE GENOMIC DNA]</scope>
    <source>
        <strain evidence="1 2">ACht1</strain>
    </source>
</reference>
<accession>U7DE77</accession>
<comment type="caution">
    <text evidence="1">The sequence shown here is derived from an EMBL/GenBank/DDBJ whole genome shotgun (WGS) entry which is preliminary data.</text>
</comment>
<organism evidence="1 2">
    <name type="scientific">Chitinivibrio alkaliphilus ACht1</name>
    <dbReference type="NCBI Taxonomy" id="1313304"/>
    <lineage>
        <taxon>Bacteria</taxon>
        <taxon>Pseudomonadati</taxon>
        <taxon>Fibrobacterota</taxon>
        <taxon>Chitinivibrionia</taxon>
        <taxon>Chitinivibrionales</taxon>
        <taxon>Chitinivibrionaceae</taxon>
        <taxon>Chitinivibrio</taxon>
    </lineage>
</organism>
<proteinExistence type="predicted"/>
<evidence type="ECO:0000313" key="1">
    <source>
        <dbReference type="EMBL" id="ERP39226.1"/>
    </source>
</evidence>
<keyword evidence="2" id="KW-1185">Reference proteome</keyword>
<dbReference type="RefSeq" id="WP_022635586.1">
    <property type="nucleotide sequence ID" value="NZ_ASJR01000001.1"/>
</dbReference>
<dbReference type="Proteomes" id="UP000017148">
    <property type="component" value="Unassembled WGS sequence"/>
</dbReference>
<dbReference type="eggNOG" id="COG1637">
    <property type="taxonomic scope" value="Bacteria"/>
</dbReference>
<dbReference type="EMBL" id="ASJR01000001">
    <property type="protein sequence ID" value="ERP39226.1"/>
    <property type="molecule type" value="Genomic_DNA"/>
</dbReference>
<protein>
    <submittedName>
        <fullName evidence="1">Uncharacterized protein</fullName>
    </submittedName>
</protein>
<dbReference type="AlphaFoldDB" id="U7DE77"/>
<dbReference type="STRING" id="1313304.CALK_0011"/>
<sequence>MEFTFFQTTAGTRLLSQEIVVGAEHHKVDGVTSQSLPMITEKEFLASADEYGRPLFSRIIGLAQEKSLPVHWGTKGFSLNADYKGTHVAICLVYPPDSVYRQTIRTALYARGGVERKTAVPAETIARLKKQAEAIGVFTSAGEDLKCHITRDLSHTEIEDILHWCLSVAGEIKKYGLKE</sequence>
<evidence type="ECO:0000313" key="2">
    <source>
        <dbReference type="Proteomes" id="UP000017148"/>
    </source>
</evidence>
<dbReference type="OrthoDB" id="9798761at2"/>